<dbReference type="OrthoDB" id="7862849at2"/>
<evidence type="ECO:0008006" key="4">
    <source>
        <dbReference type="Google" id="ProtNLM"/>
    </source>
</evidence>
<dbReference type="Proteomes" id="UP000606730">
    <property type="component" value="Unassembled WGS sequence"/>
</dbReference>
<reference evidence="2" key="1">
    <citation type="journal article" date="2014" name="Int. J. Syst. Evol. Microbiol.">
        <title>Complete genome sequence of Corynebacterium casei LMG S-19264T (=DSM 44701T), isolated from a smear-ripened cheese.</title>
        <authorList>
            <consortium name="US DOE Joint Genome Institute (JGI-PGF)"/>
            <person name="Walter F."/>
            <person name="Albersmeier A."/>
            <person name="Kalinowski J."/>
            <person name="Ruckert C."/>
        </authorList>
    </citation>
    <scope>NUCLEOTIDE SEQUENCE</scope>
    <source>
        <strain evidence="2">CGMCC 1.16012</strain>
    </source>
</reference>
<evidence type="ECO:0000313" key="3">
    <source>
        <dbReference type="Proteomes" id="UP000606730"/>
    </source>
</evidence>
<accession>A0A917AEC9</accession>
<reference evidence="2" key="2">
    <citation type="submission" date="2020-09" db="EMBL/GenBank/DDBJ databases">
        <authorList>
            <person name="Sun Q."/>
            <person name="Zhou Y."/>
        </authorList>
    </citation>
    <scope>NUCLEOTIDE SEQUENCE</scope>
    <source>
        <strain evidence="2">CGMCC 1.16012</strain>
    </source>
</reference>
<dbReference type="AlphaFoldDB" id="A0A917AEC9"/>
<dbReference type="RefSeq" id="WP_095595809.1">
    <property type="nucleotide sequence ID" value="NZ_BMKN01000001.1"/>
</dbReference>
<protein>
    <recommendedName>
        <fullName evidence="4">DUF2484 family protein</fullName>
    </recommendedName>
</protein>
<evidence type="ECO:0000256" key="1">
    <source>
        <dbReference type="SAM" id="Phobius"/>
    </source>
</evidence>
<name>A0A917AEC9_9RHOB</name>
<comment type="caution">
    <text evidence="2">The sequence shown here is derived from an EMBL/GenBank/DDBJ whole genome shotgun (WGS) entry which is preliminary data.</text>
</comment>
<keyword evidence="3" id="KW-1185">Reference proteome</keyword>
<dbReference type="Pfam" id="PF10658">
    <property type="entry name" value="DUF2484"/>
    <property type="match status" value="1"/>
</dbReference>
<feature type="transmembrane region" description="Helical" evidence="1">
    <location>
        <begin position="54"/>
        <end position="73"/>
    </location>
</feature>
<keyword evidence="1" id="KW-0812">Transmembrane</keyword>
<gene>
    <name evidence="2" type="ORF">GCM10011517_13830</name>
</gene>
<organism evidence="2 3">
    <name type="scientific">Actibacterium pelagium</name>
    <dbReference type="NCBI Taxonomy" id="2029103"/>
    <lineage>
        <taxon>Bacteria</taxon>
        <taxon>Pseudomonadati</taxon>
        <taxon>Pseudomonadota</taxon>
        <taxon>Alphaproteobacteria</taxon>
        <taxon>Rhodobacterales</taxon>
        <taxon>Roseobacteraceae</taxon>
        <taxon>Actibacterium</taxon>
    </lineage>
</organism>
<evidence type="ECO:0000313" key="2">
    <source>
        <dbReference type="EMBL" id="GGE47294.1"/>
    </source>
</evidence>
<keyword evidence="1" id="KW-1133">Transmembrane helix</keyword>
<dbReference type="InterPro" id="IPR018919">
    <property type="entry name" value="DUF2484"/>
</dbReference>
<sequence>MTLSLVLACIWLVVANVIAILPTKDKHWTSAYVLMSLGVPLLGFVVYENGPVWGIGLLITGGWILRWPVYYLFRWITRKLGLRKDAG</sequence>
<proteinExistence type="predicted"/>
<dbReference type="EMBL" id="BMKN01000001">
    <property type="protein sequence ID" value="GGE47294.1"/>
    <property type="molecule type" value="Genomic_DNA"/>
</dbReference>
<keyword evidence="1" id="KW-0472">Membrane</keyword>
<feature type="transmembrane region" description="Helical" evidence="1">
    <location>
        <begin position="29"/>
        <end position="47"/>
    </location>
</feature>